<accession>A0A365Z0H7</accession>
<proteinExistence type="predicted"/>
<keyword evidence="2" id="KW-1185">Reference proteome</keyword>
<dbReference type="EMBL" id="QEXL01000004">
    <property type="protein sequence ID" value="RBM08563.1"/>
    <property type="molecule type" value="Genomic_DNA"/>
</dbReference>
<evidence type="ECO:0000313" key="2">
    <source>
        <dbReference type="Proteomes" id="UP000252680"/>
    </source>
</evidence>
<comment type="caution">
    <text evidence="1">The sequence shown here is derived from an EMBL/GenBank/DDBJ whole genome shotgun (WGS) entry which is preliminary data.</text>
</comment>
<evidence type="ECO:0000313" key="1">
    <source>
        <dbReference type="EMBL" id="RBM08563.1"/>
    </source>
</evidence>
<gene>
    <name evidence="1" type="ORF">NJLHNGOC_04220</name>
</gene>
<protein>
    <submittedName>
        <fullName evidence="1">Uncharacterized protein</fullName>
    </submittedName>
</protein>
<name>A0A365Z0H7_9PROT</name>
<reference evidence="1 2" key="1">
    <citation type="submission" date="2018-05" db="EMBL/GenBank/DDBJ databases">
        <title>Komagataeibacter cocois sp. nov., for a novel cellulose- producing strain isolated from coconut milk.</title>
        <authorList>
            <person name="Liu L."/>
            <person name="Wang Y."/>
            <person name="Liu S."/>
            <person name="Bi J."/>
            <person name="Chen H."/>
            <person name="Deng J."/>
            <person name="Zhang C."/>
            <person name="Hu Q."/>
            <person name="Li C."/>
        </authorList>
    </citation>
    <scope>NUCLEOTIDE SEQUENCE [LARGE SCALE GENOMIC DNA]</scope>
    <source>
        <strain evidence="1 2">WE7</strain>
    </source>
</reference>
<dbReference type="AlphaFoldDB" id="A0A365Z0H7"/>
<dbReference type="Proteomes" id="UP000252680">
    <property type="component" value="Unassembled WGS sequence"/>
</dbReference>
<organism evidence="1 2">
    <name type="scientific">Novacetimonas cocois</name>
    <dbReference type="NCBI Taxonomy" id="1747507"/>
    <lineage>
        <taxon>Bacteria</taxon>
        <taxon>Pseudomonadati</taxon>
        <taxon>Pseudomonadota</taxon>
        <taxon>Alphaproteobacteria</taxon>
        <taxon>Acetobacterales</taxon>
        <taxon>Acetobacteraceae</taxon>
        <taxon>Novacetimonas</taxon>
    </lineage>
</organism>
<sequence length="68" mass="7184">MNTGNDMACPVFMVAFDEKAGFPAGPIGTAGPFGKSGHGGMRRAPWHVNIGLPLRPLVPDGRKRKKPA</sequence>